<dbReference type="GO" id="GO:0006508">
    <property type="term" value="P:proteolysis"/>
    <property type="evidence" value="ECO:0007669"/>
    <property type="project" value="InterPro"/>
</dbReference>
<dbReference type="PROSITE" id="PS50082">
    <property type="entry name" value="WD_REPEATS_2"/>
    <property type="match status" value="11"/>
</dbReference>
<dbReference type="Pfam" id="PF00400">
    <property type="entry name" value="WD40"/>
    <property type="match status" value="14"/>
</dbReference>
<dbReference type="InterPro" id="IPR001680">
    <property type="entry name" value="WD40_rpt"/>
</dbReference>
<dbReference type="InterPro" id="IPR036322">
    <property type="entry name" value="WD40_repeat_dom_sf"/>
</dbReference>
<dbReference type="EMBL" id="CP017708">
    <property type="protein sequence ID" value="AOY80747.1"/>
    <property type="molecule type" value="Genomic_DNA"/>
</dbReference>
<feature type="domain" description="Novel STAND NTPase 1" evidence="6">
    <location>
        <begin position="512"/>
        <end position="728"/>
    </location>
</feature>
<evidence type="ECO:0000256" key="3">
    <source>
        <dbReference type="PROSITE-ProRule" id="PRU00221"/>
    </source>
</evidence>
<dbReference type="GO" id="GO:0004197">
    <property type="term" value="F:cysteine-type endopeptidase activity"/>
    <property type="evidence" value="ECO:0007669"/>
    <property type="project" value="InterPro"/>
</dbReference>
<keyword evidence="4" id="KW-1133">Transmembrane helix</keyword>
<dbReference type="InterPro" id="IPR050349">
    <property type="entry name" value="WD_LIS1/nudF_dynein_reg"/>
</dbReference>
<dbReference type="PRINTS" id="PR00320">
    <property type="entry name" value="GPROTEINBRPT"/>
</dbReference>
<evidence type="ECO:0000256" key="1">
    <source>
        <dbReference type="ARBA" id="ARBA00022574"/>
    </source>
</evidence>
<keyword evidence="4" id="KW-0472">Membrane</keyword>
<protein>
    <submittedName>
        <fullName evidence="7">Caspase family protein</fullName>
    </submittedName>
</protein>
<dbReference type="Pfam" id="PF07676">
    <property type="entry name" value="PD40"/>
    <property type="match status" value="1"/>
</dbReference>
<evidence type="ECO:0000259" key="6">
    <source>
        <dbReference type="Pfam" id="PF20703"/>
    </source>
</evidence>
<dbReference type="InterPro" id="IPR020472">
    <property type="entry name" value="WD40_PAC1"/>
</dbReference>
<dbReference type="Gene3D" id="3.40.50.1460">
    <property type="match status" value="1"/>
</dbReference>
<feature type="repeat" description="WD" evidence="3">
    <location>
        <begin position="1054"/>
        <end position="1085"/>
    </location>
</feature>
<feature type="repeat" description="WD" evidence="3">
    <location>
        <begin position="1136"/>
        <end position="1168"/>
    </location>
</feature>
<keyword evidence="2" id="KW-0677">Repeat</keyword>
<proteinExistence type="predicted"/>
<dbReference type="Pfam" id="PF20703">
    <property type="entry name" value="nSTAND1"/>
    <property type="match status" value="2"/>
</dbReference>
<dbReference type="SUPFAM" id="SSF52540">
    <property type="entry name" value="P-loop containing nucleoside triphosphate hydrolases"/>
    <property type="match status" value="1"/>
</dbReference>
<keyword evidence="1 3" id="KW-0853">WD repeat</keyword>
<dbReference type="Pfam" id="PF00656">
    <property type="entry name" value="Peptidase_C14"/>
    <property type="match status" value="1"/>
</dbReference>
<evidence type="ECO:0000256" key="4">
    <source>
        <dbReference type="SAM" id="Phobius"/>
    </source>
</evidence>
<dbReference type="SUPFAM" id="SSF50978">
    <property type="entry name" value="WD40 repeat-like"/>
    <property type="match status" value="2"/>
</dbReference>
<feature type="domain" description="Novel STAND NTPase 1" evidence="6">
    <location>
        <begin position="303"/>
        <end position="472"/>
    </location>
</feature>
<feature type="domain" description="Peptidase C14 caspase" evidence="5">
    <location>
        <begin position="8"/>
        <end position="226"/>
    </location>
</feature>
<feature type="repeat" description="WD" evidence="3">
    <location>
        <begin position="1095"/>
        <end position="1129"/>
    </location>
</feature>
<dbReference type="PANTHER" id="PTHR44129">
    <property type="entry name" value="WD REPEAT-CONTAINING PROTEIN POP1"/>
    <property type="match status" value="1"/>
</dbReference>
<dbReference type="SUPFAM" id="SSF52129">
    <property type="entry name" value="Caspase-like"/>
    <property type="match status" value="1"/>
</dbReference>
<feature type="transmembrane region" description="Helical" evidence="4">
    <location>
        <begin position="558"/>
        <end position="577"/>
    </location>
</feature>
<dbReference type="CDD" id="cd00200">
    <property type="entry name" value="WD40"/>
    <property type="match status" value="2"/>
</dbReference>
<sequence length="1569" mass="175334">MIGTSPKNLAVLVGINAYGNGIPSLKTPVNDTVALGEVLKNSYNYDVKLLLDSEATLPGINQLLDNLKDGILTLSEHRIVKVKSYQRFLFYFAGHGITEDAFENQDGLTGYLIPQDAQKSDKSTFLSMKQLSDVLVEIKCHHLLVILDCCFAGAFPSARNVAPPEKLYREQYDRFMTWKAQQMIASAAYDEQALDVLTRLGQREDNNNGKNSPFAEALLQGLQVNKMSNGKVEAKADSIPDGVITAYELISYIDYELAKRTDKQTPGLFTLKHHHKGQYVFPIPGFKPDQLEKAPPLDKSTNPYRGLEPYKEQDSKLFFGREQVIRNLVNHVCDATKPPLTVVLGVSGSGKSSLVKAGLIPNLLNKKKEQWQILEPKRPQALINALATDNQQQISKNWQLTPQRLIEKLGADNYNTSKKLLLVIDQFEELVTQCSQEEKKQLLYALKQLLTNYSDQVQVVITLRSEFEPQLTSDFLSIRKEVVLFAIILMIIEKLYKFIPILSQIYHNYLAQKQWMAARFLVPAMTQDEFREVIEKPALEKVLYFEPPELVDKLINEVLGMPGALPLLSFTLSQLYLKYLERRSDNRAMTQEDYNQLGGVMGALKTSTTQVYNDLVQKDSSYEQTIRHVMLRMVAVGGGEVARRAVPASELKYRDPEENKRVKKVVDCFLEKRLLVSGTDAEGNVYYEPAHDAFILGWGQLLEWKREKQENLLLQRRLTPAAMEWKTIEQFPNKAEPFLNLWNQGLDLTYNSFHFIKTQITRLVRWNSQTPKSDKKSKFLWDSNPRLNLLEEVLKSSDSWLSETEAEFVESSIKQSRRTITTRWSIAFGVILVLILGIIVIDRQRRNAEITAIVSTLESRLVSQEESLDLQLESIALAKELKNSKNGKWLKHEILIRGINVLRQLVYQKETKLYNQIDGHDELTSIEAAHRERVSGALSVAFIPRTNLIASATGDGKVKLWQPDGTLVNVLEGYPGAAQSIAVSHDGELIASAYWDNRIKLRRNNGSLVKTITEHRCYVASMAFSPDKKLIASASCNNTVKLWRADGSLKNTFAAAHEDMVNSVAFSPDGKLIASGSSDRTIKLWRTDGSAVKTLAGHSNWVESVAFSPDAKLIASASMDGTVKLWKLDGTILITLKGHTDGVNSVAFSPDGKLIASGSSDRTIKLWKYDGTLITTLEGHPGAVESIAFSPDGNLIASAADNTVKLWKFNTVLTTTLKSASIAFSPDGNLIAYTTDNNTIELRRADDSFVATLEGHHVVFSPDSKLIASASDNNVKLWKSDGSLENTFTGHQGKVKNVAFSPKDKLIVSTDDENIKLWNLDGSLKDTITRKHPYVRVIAFSPDGKMIASGGDNYLKLWSLDIESPQPISLRHEPSSPLYRFSAIAFSPNDNLIASASGNNTIQLWRYDGSPVQTLDQHLDEVRSVVFSHDGKLIASASNDGTVKLWTSDGKFIRNLEGHTDRVNSVTFTSDDNLIVSGGSDDTVKLWAVDGSLLANMEGHQGDITKVVFSKTNNLIASASEDQTIRIWDFNLESLLRHSCNWVHDYLNNPNANLSDSDRALCKDIVNSQ</sequence>
<feature type="repeat" description="WD" evidence="3">
    <location>
        <begin position="1456"/>
        <end position="1487"/>
    </location>
</feature>
<evidence type="ECO:0000313" key="8">
    <source>
        <dbReference type="Proteomes" id="UP000176944"/>
    </source>
</evidence>
<dbReference type="InterPro" id="IPR019775">
    <property type="entry name" value="WD40_repeat_CS"/>
</dbReference>
<evidence type="ECO:0000256" key="2">
    <source>
        <dbReference type="ARBA" id="ARBA00022737"/>
    </source>
</evidence>
<accession>A0A1D9FZF6</accession>
<name>A0A1D9FZF6_MOOP1</name>
<feature type="repeat" description="WD" evidence="3">
    <location>
        <begin position="1012"/>
        <end position="1043"/>
    </location>
</feature>
<organism evidence="7 8">
    <name type="scientific">Moorena producens (strain JHB)</name>
    <dbReference type="NCBI Taxonomy" id="1454205"/>
    <lineage>
        <taxon>Bacteria</taxon>
        <taxon>Bacillati</taxon>
        <taxon>Cyanobacteriota</taxon>
        <taxon>Cyanophyceae</taxon>
        <taxon>Coleofasciculales</taxon>
        <taxon>Coleofasciculaceae</taxon>
        <taxon>Moorena</taxon>
    </lineage>
</organism>
<feature type="repeat" description="WD" evidence="3">
    <location>
        <begin position="1497"/>
        <end position="1538"/>
    </location>
</feature>
<dbReference type="InterPro" id="IPR011659">
    <property type="entry name" value="WD40"/>
</dbReference>
<dbReference type="Proteomes" id="UP000176944">
    <property type="component" value="Chromosome"/>
</dbReference>
<dbReference type="Gene3D" id="2.130.10.10">
    <property type="entry name" value="YVTN repeat-like/Quinoprotein amine dehydrogenase"/>
    <property type="match status" value="4"/>
</dbReference>
<dbReference type="Gene3D" id="3.40.50.300">
    <property type="entry name" value="P-loop containing nucleotide triphosphate hydrolases"/>
    <property type="match status" value="1"/>
</dbReference>
<feature type="repeat" description="WD" evidence="3">
    <location>
        <begin position="1288"/>
        <end position="1321"/>
    </location>
</feature>
<dbReference type="InterPro" id="IPR011600">
    <property type="entry name" value="Pept_C14_caspase"/>
</dbReference>
<dbReference type="InterPro" id="IPR027417">
    <property type="entry name" value="P-loop_NTPase"/>
</dbReference>
<dbReference type="PROSITE" id="PS00678">
    <property type="entry name" value="WD_REPEATS_1"/>
    <property type="match status" value="1"/>
</dbReference>
<feature type="repeat" description="WD" evidence="3">
    <location>
        <begin position="1177"/>
        <end position="1211"/>
    </location>
</feature>
<dbReference type="InterPro" id="IPR015943">
    <property type="entry name" value="WD40/YVTN_repeat-like_dom_sf"/>
</dbReference>
<dbReference type="PROSITE" id="PS50294">
    <property type="entry name" value="WD_REPEATS_REGION"/>
    <property type="match status" value="9"/>
</dbReference>
<evidence type="ECO:0000259" key="5">
    <source>
        <dbReference type="Pfam" id="PF00656"/>
    </source>
</evidence>
<dbReference type="InterPro" id="IPR029030">
    <property type="entry name" value="Caspase-like_dom_sf"/>
</dbReference>
<keyword evidence="4" id="KW-0812">Transmembrane</keyword>
<reference evidence="8" key="1">
    <citation type="submission" date="2016-10" db="EMBL/GenBank/DDBJ databases">
        <title>Comparative genomics uncovers the prolific and rare metabolic potential of the cyanobacterial genus Moorea.</title>
        <authorList>
            <person name="Leao T."/>
            <person name="Castelao G."/>
            <person name="Korobeynikov A."/>
            <person name="Monroe E.A."/>
            <person name="Podell S."/>
            <person name="Glukhov E."/>
            <person name="Allen E."/>
            <person name="Gerwick W.H."/>
            <person name="Gerwick L."/>
        </authorList>
    </citation>
    <scope>NUCLEOTIDE SEQUENCE [LARGE SCALE GENOMIC DNA]</scope>
    <source>
        <strain evidence="8">JHB</strain>
    </source>
</reference>
<feature type="repeat" description="WD" evidence="3">
    <location>
        <begin position="1415"/>
        <end position="1446"/>
    </location>
</feature>
<feature type="repeat" description="WD" evidence="3">
    <location>
        <begin position="1383"/>
        <end position="1405"/>
    </location>
</feature>
<feature type="transmembrane region" description="Helical" evidence="4">
    <location>
        <begin position="824"/>
        <end position="841"/>
    </location>
</feature>
<gene>
    <name evidence="7" type="ORF">BJP36_13320</name>
</gene>
<evidence type="ECO:0000313" key="7">
    <source>
        <dbReference type="EMBL" id="AOY80747.1"/>
    </source>
</evidence>
<dbReference type="SMART" id="SM00320">
    <property type="entry name" value="WD40"/>
    <property type="match status" value="15"/>
</dbReference>
<dbReference type="InterPro" id="IPR049052">
    <property type="entry name" value="nSTAND1"/>
</dbReference>
<feature type="repeat" description="WD" evidence="3">
    <location>
        <begin position="939"/>
        <end position="962"/>
    </location>
</feature>